<dbReference type="STRING" id="1220188.A0A4V3UNN2"/>
<keyword evidence="2" id="KW-1185">Reference proteome</keyword>
<sequence length="191" mass="20789">MYGGHKKIVASLLNDVSENPPPANFVNSSLQVTAFLGNHDFVGMLLDYGAAKGRGDFLGNTLQAASHHRDEKIFHQLLEKGPDVNGKGGQLWESSPGRVISRPSDDCTVDIQGGILGTAIQAATDMGRRKMKQLTETLKLKGLNCYYDRYISYLISISQPVSKTLKRHQALYTSTKAAFSSSSGEEIRAGE</sequence>
<organism evidence="1 2">
    <name type="scientific">Aspergillus tanneri</name>
    <dbReference type="NCBI Taxonomy" id="1220188"/>
    <lineage>
        <taxon>Eukaryota</taxon>
        <taxon>Fungi</taxon>
        <taxon>Dikarya</taxon>
        <taxon>Ascomycota</taxon>
        <taxon>Pezizomycotina</taxon>
        <taxon>Eurotiomycetes</taxon>
        <taxon>Eurotiomycetidae</taxon>
        <taxon>Eurotiales</taxon>
        <taxon>Aspergillaceae</taxon>
        <taxon>Aspergillus</taxon>
        <taxon>Aspergillus subgen. Circumdati</taxon>
    </lineage>
</organism>
<proteinExistence type="predicted"/>
<dbReference type="SUPFAM" id="SSF48403">
    <property type="entry name" value="Ankyrin repeat"/>
    <property type="match status" value="1"/>
</dbReference>
<evidence type="ECO:0000313" key="2">
    <source>
        <dbReference type="Proteomes" id="UP000308092"/>
    </source>
</evidence>
<comment type="caution">
    <text evidence="1">The sequence shown here is derived from an EMBL/GenBank/DDBJ whole genome shotgun (WGS) entry which is preliminary data.</text>
</comment>
<dbReference type="EMBL" id="SOSA01000376">
    <property type="protein sequence ID" value="THC91874.1"/>
    <property type="molecule type" value="Genomic_DNA"/>
</dbReference>
<name>A0A4V3UNN2_9EURO</name>
<dbReference type="VEuPathDB" id="FungiDB:EYZ11_008651"/>
<dbReference type="Proteomes" id="UP000308092">
    <property type="component" value="Unassembled WGS sequence"/>
</dbReference>
<protein>
    <submittedName>
        <fullName evidence="1">Uncharacterized protein</fullName>
    </submittedName>
</protein>
<accession>A0A4V3UNN2</accession>
<dbReference type="InterPro" id="IPR036770">
    <property type="entry name" value="Ankyrin_rpt-contain_sf"/>
</dbReference>
<dbReference type="Gene3D" id="1.25.40.20">
    <property type="entry name" value="Ankyrin repeat-containing domain"/>
    <property type="match status" value="1"/>
</dbReference>
<dbReference type="AlphaFoldDB" id="A0A4V3UNN2"/>
<reference evidence="1 2" key="1">
    <citation type="submission" date="2019-03" db="EMBL/GenBank/DDBJ databases">
        <title>The genome sequence of a newly discovered highly antifungal drug resistant Aspergillus species, Aspergillus tanneri NIH 1004.</title>
        <authorList>
            <person name="Mounaud S."/>
            <person name="Singh I."/>
            <person name="Joardar V."/>
            <person name="Pakala S."/>
            <person name="Pakala S."/>
            <person name="Venepally P."/>
            <person name="Hoover J."/>
            <person name="Nierman W."/>
            <person name="Chung J."/>
            <person name="Losada L."/>
        </authorList>
    </citation>
    <scope>NUCLEOTIDE SEQUENCE [LARGE SCALE GENOMIC DNA]</scope>
    <source>
        <strain evidence="1 2">NIH1004</strain>
    </source>
</reference>
<gene>
    <name evidence="1" type="ORF">EYZ11_008651</name>
</gene>
<evidence type="ECO:0000313" key="1">
    <source>
        <dbReference type="EMBL" id="THC91874.1"/>
    </source>
</evidence>